<sequence length="484" mass="54574">MALLQQLFLPTCLVLPIIGNLHQLGKSPHISLHRLARKYGPIMSMQLGEVPTIVVSSAAMAKEVMKTHDLVLANRPQIFSAKHLFYDCTDMAFSPYGAYWRHIRKICILEVLSGKRIQSFGHVREEEVARLIHRIAESCPGTINLSKLLGFYANDVLCRSAFGRGFSAGGDYDKRGFQKMLKEFQELLGGFSMGDFFPSMEFIHSLTGMKSRLQHTFKRFDNLFDEILREHLNESRAMEGQKDIVDVLIDIEKNGYGDMPLTTANVKALFLQSIPNMHVAGFFFAAGTGTTFITLDWAMTELVMNPKAIKRAQAELQSVVGESKYVQETDLPQLPYLKAIIKEVFRLHPPAPVLLPRESMEDVIIDGYCIPAKTRFFVNAWSIERDPQSWVDPEAFLPERFLDSTIDFKGQDFELIPFGAGRRSCPAITFGNASVEIALAQLLHSFDWQLPPGVHPKDLDMEEAFGITMHRIENLVVVAKPCFS</sequence>
<feature type="chain" id="PRO_5044755347" description="Cytochrome P450" evidence="10">
    <location>
        <begin position="20"/>
        <end position="484"/>
    </location>
</feature>
<dbReference type="Pfam" id="PF00067">
    <property type="entry name" value="p450"/>
    <property type="match status" value="1"/>
</dbReference>
<organism evidence="11 12">
    <name type="scientific">Eucalyptus globulus</name>
    <name type="common">Tasmanian blue gum</name>
    <dbReference type="NCBI Taxonomy" id="34317"/>
    <lineage>
        <taxon>Eukaryota</taxon>
        <taxon>Viridiplantae</taxon>
        <taxon>Streptophyta</taxon>
        <taxon>Embryophyta</taxon>
        <taxon>Tracheophyta</taxon>
        <taxon>Spermatophyta</taxon>
        <taxon>Magnoliopsida</taxon>
        <taxon>eudicotyledons</taxon>
        <taxon>Gunneridae</taxon>
        <taxon>Pentapetalae</taxon>
        <taxon>rosids</taxon>
        <taxon>malvids</taxon>
        <taxon>Myrtales</taxon>
        <taxon>Myrtaceae</taxon>
        <taxon>Myrtoideae</taxon>
        <taxon>Eucalypteae</taxon>
        <taxon>Eucalyptus</taxon>
    </lineage>
</organism>
<dbReference type="AlphaFoldDB" id="A0ABD3L8M1"/>
<keyword evidence="6 8" id="KW-0408">Iron</keyword>
<dbReference type="SUPFAM" id="SSF48264">
    <property type="entry name" value="Cytochrome P450"/>
    <property type="match status" value="1"/>
</dbReference>
<proteinExistence type="inferred from homology"/>
<keyword evidence="5 9" id="KW-0560">Oxidoreductase</keyword>
<evidence type="ECO:0000256" key="9">
    <source>
        <dbReference type="RuleBase" id="RU000461"/>
    </source>
</evidence>
<dbReference type="Proteomes" id="UP001634007">
    <property type="component" value="Unassembled WGS sequence"/>
</dbReference>
<dbReference type="InterPro" id="IPR001128">
    <property type="entry name" value="Cyt_P450"/>
</dbReference>
<protein>
    <recommendedName>
        <fullName evidence="13">Cytochrome P450</fullName>
    </recommendedName>
</protein>
<dbReference type="PRINTS" id="PR00463">
    <property type="entry name" value="EP450I"/>
</dbReference>
<keyword evidence="7 9" id="KW-0503">Monooxygenase</keyword>
<dbReference type="InterPro" id="IPR002401">
    <property type="entry name" value="Cyt_P450_E_grp-I"/>
</dbReference>
<dbReference type="InterPro" id="IPR036396">
    <property type="entry name" value="Cyt_P450_sf"/>
</dbReference>
<reference evidence="11 12" key="1">
    <citation type="submission" date="2024-11" db="EMBL/GenBank/DDBJ databases">
        <title>Chromosome-level genome assembly of Eucalyptus globulus Labill. provides insights into its genome evolution.</title>
        <authorList>
            <person name="Li X."/>
        </authorList>
    </citation>
    <scope>NUCLEOTIDE SEQUENCE [LARGE SCALE GENOMIC DNA]</scope>
    <source>
        <strain evidence="11">CL2024</strain>
        <tissue evidence="11">Fresh tender leaves</tissue>
    </source>
</reference>
<accession>A0ABD3L8M1</accession>
<comment type="cofactor">
    <cofactor evidence="1 8">
        <name>heme</name>
        <dbReference type="ChEBI" id="CHEBI:30413"/>
    </cofactor>
</comment>
<evidence type="ECO:0000256" key="8">
    <source>
        <dbReference type="PIRSR" id="PIRSR602401-1"/>
    </source>
</evidence>
<evidence type="ECO:0000256" key="2">
    <source>
        <dbReference type="ARBA" id="ARBA00010617"/>
    </source>
</evidence>
<evidence type="ECO:0000256" key="10">
    <source>
        <dbReference type="SAM" id="SignalP"/>
    </source>
</evidence>
<dbReference type="CDD" id="cd11072">
    <property type="entry name" value="CYP71-like"/>
    <property type="match status" value="1"/>
</dbReference>
<comment type="similarity">
    <text evidence="2 9">Belongs to the cytochrome P450 family.</text>
</comment>
<dbReference type="EMBL" id="JBJKBG010000002">
    <property type="protein sequence ID" value="KAL3748104.1"/>
    <property type="molecule type" value="Genomic_DNA"/>
</dbReference>
<feature type="binding site" description="axial binding residue" evidence="8">
    <location>
        <position position="425"/>
    </location>
    <ligand>
        <name>heme</name>
        <dbReference type="ChEBI" id="CHEBI:30413"/>
    </ligand>
    <ligandPart>
        <name>Fe</name>
        <dbReference type="ChEBI" id="CHEBI:18248"/>
    </ligandPart>
</feature>
<evidence type="ECO:0000256" key="3">
    <source>
        <dbReference type="ARBA" id="ARBA00022617"/>
    </source>
</evidence>
<keyword evidence="12" id="KW-1185">Reference proteome</keyword>
<evidence type="ECO:0000313" key="12">
    <source>
        <dbReference type="Proteomes" id="UP001634007"/>
    </source>
</evidence>
<evidence type="ECO:0000256" key="5">
    <source>
        <dbReference type="ARBA" id="ARBA00023002"/>
    </source>
</evidence>
<dbReference type="InterPro" id="IPR017972">
    <property type="entry name" value="Cyt_P450_CS"/>
</dbReference>
<feature type="signal peptide" evidence="10">
    <location>
        <begin position="1"/>
        <end position="19"/>
    </location>
</feature>
<dbReference type="PANTHER" id="PTHR47955:SF19">
    <property type="entry name" value="CYTOCHROME P450 71A9-LIKE ISOFORM X1"/>
    <property type="match status" value="1"/>
</dbReference>
<dbReference type="FunFam" id="1.10.630.10:FF:000043">
    <property type="entry name" value="Cytochrome P450 99A2"/>
    <property type="match status" value="1"/>
</dbReference>
<dbReference type="PANTHER" id="PTHR47955">
    <property type="entry name" value="CYTOCHROME P450 FAMILY 71 PROTEIN"/>
    <property type="match status" value="1"/>
</dbReference>
<keyword evidence="3 8" id="KW-0349">Heme</keyword>
<evidence type="ECO:0000256" key="1">
    <source>
        <dbReference type="ARBA" id="ARBA00001971"/>
    </source>
</evidence>
<keyword evidence="4 8" id="KW-0479">Metal-binding</keyword>
<gene>
    <name evidence="11" type="ORF">ACJRO7_009347</name>
</gene>
<dbReference type="GO" id="GO:0004497">
    <property type="term" value="F:monooxygenase activity"/>
    <property type="evidence" value="ECO:0007669"/>
    <property type="project" value="UniProtKB-KW"/>
</dbReference>
<evidence type="ECO:0000256" key="7">
    <source>
        <dbReference type="ARBA" id="ARBA00023033"/>
    </source>
</evidence>
<evidence type="ECO:0000256" key="6">
    <source>
        <dbReference type="ARBA" id="ARBA00023004"/>
    </source>
</evidence>
<dbReference type="PRINTS" id="PR00385">
    <property type="entry name" value="P450"/>
</dbReference>
<dbReference type="PROSITE" id="PS00086">
    <property type="entry name" value="CYTOCHROME_P450"/>
    <property type="match status" value="1"/>
</dbReference>
<evidence type="ECO:0000313" key="11">
    <source>
        <dbReference type="EMBL" id="KAL3748104.1"/>
    </source>
</evidence>
<dbReference type="GO" id="GO:0046872">
    <property type="term" value="F:metal ion binding"/>
    <property type="evidence" value="ECO:0007669"/>
    <property type="project" value="UniProtKB-KW"/>
</dbReference>
<comment type="caution">
    <text evidence="11">The sequence shown here is derived from an EMBL/GenBank/DDBJ whole genome shotgun (WGS) entry which is preliminary data.</text>
</comment>
<name>A0ABD3L8M1_EUCGL</name>
<evidence type="ECO:0008006" key="13">
    <source>
        <dbReference type="Google" id="ProtNLM"/>
    </source>
</evidence>
<keyword evidence="10" id="KW-0732">Signal</keyword>
<dbReference type="Gene3D" id="1.10.630.10">
    <property type="entry name" value="Cytochrome P450"/>
    <property type="match status" value="1"/>
</dbReference>
<evidence type="ECO:0000256" key="4">
    <source>
        <dbReference type="ARBA" id="ARBA00022723"/>
    </source>
</evidence>